<evidence type="ECO:0000256" key="1">
    <source>
        <dbReference type="SAM" id="Phobius"/>
    </source>
</evidence>
<dbReference type="RefSeq" id="WP_173222111.1">
    <property type="nucleotide sequence ID" value="NZ_CP048104.1"/>
</dbReference>
<feature type="transmembrane region" description="Helical" evidence="1">
    <location>
        <begin position="110"/>
        <end position="129"/>
    </location>
</feature>
<dbReference type="KEGG" id="kpul:GXN76_08025"/>
<dbReference type="InterPro" id="IPR002798">
    <property type="entry name" value="SpoIIM-like"/>
</dbReference>
<dbReference type="PANTHER" id="PTHR35337:SF1">
    <property type="entry name" value="SLR1478 PROTEIN"/>
    <property type="match status" value="1"/>
</dbReference>
<feature type="transmembrane region" description="Helical" evidence="1">
    <location>
        <begin position="173"/>
        <end position="195"/>
    </location>
</feature>
<feature type="transmembrane region" description="Helical" evidence="1">
    <location>
        <begin position="264"/>
        <end position="282"/>
    </location>
</feature>
<keyword evidence="3" id="KW-1185">Reference proteome</keyword>
<feature type="transmembrane region" description="Helical" evidence="1">
    <location>
        <begin position="202"/>
        <end position="223"/>
    </location>
</feature>
<keyword evidence="1" id="KW-0812">Transmembrane</keyword>
<gene>
    <name evidence="2" type="ORF">GXN76_08025</name>
</gene>
<organism evidence="2 3">
    <name type="scientific">Kroppenstedtia pulmonis</name>
    <dbReference type="NCBI Taxonomy" id="1380685"/>
    <lineage>
        <taxon>Bacteria</taxon>
        <taxon>Bacillati</taxon>
        <taxon>Bacillota</taxon>
        <taxon>Bacilli</taxon>
        <taxon>Bacillales</taxon>
        <taxon>Thermoactinomycetaceae</taxon>
        <taxon>Kroppenstedtia</taxon>
    </lineage>
</organism>
<reference evidence="2 3" key="1">
    <citation type="submission" date="2020-01" db="EMBL/GenBank/DDBJ databases">
        <authorList>
            <person name="Gulvik C.A."/>
            <person name="Batra D.G."/>
        </authorList>
    </citation>
    <scope>NUCLEOTIDE SEQUENCE [LARGE SCALE GENOMIC DNA]</scope>
    <source>
        <strain evidence="2 3">W9323</strain>
    </source>
</reference>
<dbReference type="AlphaFoldDB" id="A0A7D4BPY4"/>
<name>A0A7D4BPY4_9BACL</name>
<dbReference type="PANTHER" id="PTHR35337">
    <property type="entry name" value="SLR1478 PROTEIN"/>
    <property type="match status" value="1"/>
</dbReference>
<accession>A0A7D4BPY4</accession>
<dbReference type="EMBL" id="CP048104">
    <property type="protein sequence ID" value="QKG84431.1"/>
    <property type="molecule type" value="Genomic_DNA"/>
</dbReference>
<evidence type="ECO:0000313" key="3">
    <source>
        <dbReference type="Proteomes" id="UP000503088"/>
    </source>
</evidence>
<feature type="transmembrane region" description="Helical" evidence="1">
    <location>
        <begin position="294"/>
        <end position="312"/>
    </location>
</feature>
<keyword evidence="1" id="KW-0472">Membrane</keyword>
<evidence type="ECO:0000313" key="2">
    <source>
        <dbReference type="EMBL" id="QKG84431.1"/>
    </source>
</evidence>
<sequence>MSAHTANRLNHFIQKHQTLWNRLEYLYDQTKKKEVTRQTLDELGHTYRQVTAHLAYAQTYFPTHPVTQYLNNLTTKAHQAIYGYNPKSDIRKWVRFFTHRFPELFYDRSLFFLTAAFLFIAGALFAYGYTMVTPENATAFVPPEVVDQIDPDQVGVNQWDHTVVSSQIMINNIQVAFLCFAFGALFGIGTVWVLFSNGLLIGALAALFQQAGGAYIFWAFIWPHGVIELTAIFISGAAGLSLAYSFFVPGELPRLESFKREGRVTVQIILGVIPLFIVAGLIEGFLTPAPWPHWTKYLIALSTLVFLTYYLGRPFLNKGILKNVPGYSPAPQSIKDVSHV</sequence>
<keyword evidence="1" id="KW-1133">Transmembrane helix</keyword>
<feature type="transmembrane region" description="Helical" evidence="1">
    <location>
        <begin position="229"/>
        <end position="252"/>
    </location>
</feature>
<proteinExistence type="predicted"/>
<dbReference type="Proteomes" id="UP000503088">
    <property type="component" value="Chromosome"/>
</dbReference>
<protein>
    <submittedName>
        <fullName evidence="2">Stage II sporulation protein M</fullName>
    </submittedName>
</protein>
<dbReference type="Pfam" id="PF01944">
    <property type="entry name" value="SpoIIM"/>
    <property type="match status" value="1"/>
</dbReference>